<comment type="similarity">
    <text evidence="1">Belongs to the IUNH family.</text>
</comment>
<accession>A0A9N8DHT1</accession>
<evidence type="ECO:0000256" key="3">
    <source>
        <dbReference type="ARBA" id="ARBA00023295"/>
    </source>
</evidence>
<dbReference type="InterPro" id="IPR023186">
    <property type="entry name" value="IUNH"/>
</dbReference>
<dbReference type="Gene3D" id="3.90.245.10">
    <property type="entry name" value="Ribonucleoside hydrolase-like"/>
    <property type="match status" value="1"/>
</dbReference>
<organism evidence="6 7">
    <name type="scientific">Seminavis robusta</name>
    <dbReference type="NCBI Taxonomy" id="568900"/>
    <lineage>
        <taxon>Eukaryota</taxon>
        <taxon>Sar</taxon>
        <taxon>Stramenopiles</taxon>
        <taxon>Ochrophyta</taxon>
        <taxon>Bacillariophyta</taxon>
        <taxon>Bacillariophyceae</taxon>
        <taxon>Bacillariophycidae</taxon>
        <taxon>Naviculales</taxon>
        <taxon>Naviculaceae</taxon>
        <taxon>Seminavis</taxon>
    </lineage>
</organism>
<feature type="compositionally biased region" description="Basic and acidic residues" evidence="4">
    <location>
        <begin position="112"/>
        <end position="126"/>
    </location>
</feature>
<feature type="domain" description="Inosine/uridine-preferring nucleoside hydrolase" evidence="5">
    <location>
        <begin position="23"/>
        <end position="385"/>
    </location>
</feature>
<dbReference type="OrthoDB" id="9980625at2759"/>
<evidence type="ECO:0000256" key="2">
    <source>
        <dbReference type="ARBA" id="ARBA00022801"/>
    </source>
</evidence>
<feature type="region of interest" description="Disordered" evidence="4">
    <location>
        <begin position="1"/>
        <end position="22"/>
    </location>
</feature>
<feature type="compositionally biased region" description="Polar residues" evidence="4">
    <location>
        <begin position="1"/>
        <end position="11"/>
    </location>
</feature>
<dbReference type="Pfam" id="PF01156">
    <property type="entry name" value="IU_nuc_hydro"/>
    <property type="match status" value="1"/>
</dbReference>
<comment type="caution">
    <text evidence="6">The sequence shown here is derived from an EMBL/GenBank/DDBJ whole genome shotgun (WGS) entry which is preliminary data.</text>
</comment>
<feature type="region of interest" description="Disordered" evidence="4">
    <location>
        <begin position="107"/>
        <end position="144"/>
    </location>
</feature>
<evidence type="ECO:0000313" key="6">
    <source>
        <dbReference type="EMBL" id="CAB9500896.1"/>
    </source>
</evidence>
<reference evidence="6" key="1">
    <citation type="submission" date="2020-06" db="EMBL/GenBank/DDBJ databases">
        <authorList>
            <consortium name="Plant Systems Biology data submission"/>
        </authorList>
    </citation>
    <scope>NUCLEOTIDE SEQUENCE</scope>
    <source>
        <strain evidence="6">D6</strain>
    </source>
</reference>
<proteinExistence type="inferred from homology"/>
<dbReference type="GO" id="GO:0005829">
    <property type="term" value="C:cytosol"/>
    <property type="evidence" value="ECO:0007669"/>
    <property type="project" value="TreeGrafter"/>
</dbReference>
<dbReference type="Proteomes" id="UP001153069">
    <property type="component" value="Unassembled WGS sequence"/>
</dbReference>
<dbReference type="EMBL" id="CAICTM010000093">
    <property type="protein sequence ID" value="CAB9500896.1"/>
    <property type="molecule type" value="Genomic_DNA"/>
</dbReference>
<dbReference type="PANTHER" id="PTHR12304">
    <property type="entry name" value="INOSINE-URIDINE PREFERRING NUCLEOSIDE HYDROLASE"/>
    <property type="match status" value="1"/>
</dbReference>
<keyword evidence="3" id="KW-0326">Glycosidase</keyword>
<keyword evidence="2 6" id="KW-0378">Hydrolase</keyword>
<evidence type="ECO:0000313" key="7">
    <source>
        <dbReference type="Proteomes" id="UP001153069"/>
    </source>
</evidence>
<dbReference type="InterPro" id="IPR001910">
    <property type="entry name" value="Inosine/uridine_hydrolase_dom"/>
</dbReference>
<evidence type="ECO:0000259" key="5">
    <source>
        <dbReference type="Pfam" id="PF01156"/>
    </source>
</evidence>
<dbReference type="GO" id="GO:0008477">
    <property type="term" value="F:purine nucleosidase activity"/>
    <property type="evidence" value="ECO:0007669"/>
    <property type="project" value="TreeGrafter"/>
</dbReference>
<evidence type="ECO:0000256" key="1">
    <source>
        <dbReference type="ARBA" id="ARBA00009176"/>
    </source>
</evidence>
<dbReference type="GO" id="GO:0006152">
    <property type="term" value="P:purine nucleoside catabolic process"/>
    <property type="evidence" value="ECO:0007669"/>
    <property type="project" value="TreeGrafter"/>
</dbReference>
<name>A0A9N8DHT1_9STRA</name>
<evidence type="ECO:0000256" key="4">
    <source>
        <dbReference type="SAM" id="MobiDB-lite"/>
    </source>
</evidence>
<protein>
    <submittedName>
        <fullName evidence="6">Inosine-uridine preferring nucleoside hydrolase</fullName>
    </submittedName>
</protein>
<dbReference type="AlphaFoldDB" id="A0A9N8DHT1"/>
<dbReference type="InterPro" id="IPR036452">
    <property type="entry name" value="Ribo_hydro-like"/>
</dbReference>
<keyword evidence="7" id="KW-1185">Reference proteome</keyword>
<sequence>MSNEQQSSNRSHPQRKQRRSPLVLDLETGDPDDLFTLMLAAAHPKLNLLAVTITPGSQDQIVLVKYILESVLGLAEAKQVLVGAQEWPRNQKKKKCVDLEKWTAILHPNTSHNEDEQQRTERDPVKTKKKSKKGKKESGIRTDKSANIAFKPTGQVSEWDIQPARELVAAICHDHPEVTLLTCGPTHNLGAAIAAGAKIHRWVAQGGFCGSNFVDAGVVPSVFPKFEGLTHVASWNFGGSIEATLAALQAGEEVVARRVLVGKNICHACTYDEYVDGRLKEFLADSQSRGRNKKETKNKAGAHRKAVQWLNEILTAKYQTDGIITNRKALHDLLALATTIDESVCQLVEVQVDVVDGNKWGAMPVEEPGKTRTFAAIAFDREKFVDALLV</sequence>
<dbReference type="PANTHER" id="PTHR12304:SF59">
    <property type="entry name" value="INOSINE-URIDINE PREFERRING NUCLEOSIDE HYDROLASE FAMILY PROTEIN"/>
    <property type="match status" value="1"/>
</dbReference>
<dbReference type="SUPFAM" id="SSF53590">
    <property type="entry name" value="Nucleoside hydrolase"/>
    <property type="match status" value="1"/>
</dbReference>
<gene>
    <name evidence="6" type="ORF">SEMRO_94_G049080.1</name>
</gene>